<name>A0ABR1RPD4_9PEZI</name>
<accession>A0ABR1RPD4</accession>
<feature type="transmembrane region" description="Helical" evidence="1">
    <location>
        <begin position="35"/>
        <end position="52"/>
    </location>
</feature>
<keyword evidence="3" id="KW-1185">Reference proteome</keyword>
<protein>
    <submittedName>
        <fullName evidence="2">Cytochrome p450 protein</fullName>
    </submittedName>
</protein>
<comment type="caution">
    <text evidence="2">The sequence shown here is derived from an EMBL/GenBank/DDBJ whole genome shotgun (WGS) entry which is preliminary data.</text>
</comment>
<keyword evidence="1" id="KW-0472">Membrane</keyword>
<sequence>MDTDRQVYLGLWTNWSRGSAVMGATLTTTREQGNFLIAITAFFVPFVASRFWRIFAILMHQCYSTSDSRETIYHQRQIWQASSLRKSLRRVKYSLLGTIAKPLEDSFYEGEDLASASASFTYWGIFIQKLSSYARQCYTDDSSGFLECSKLVTSAITTAVKDYDAPCPFKTSICRRNSSNLRLDTGHLNSNDVFGLNSPKADTFTLRYVLQCSPLSTEGRTENIAISGRNFTTYNYGPMVDRKRIITNFTYKVPDIATHSRYFTMFNGSISGANFDPDPALVRSDGDVSLLFLSGNGVIFEAPIDDDWYRATAKLYNATYAGQEPRPEYHPEEAASPLGCLEQFQLCRDPALGQCGNLGGIFDSISSAAPVFNWTDWDSTPSRPISKTKLGSLFVWIYLMQFNSAISLTGIADSLGPASLASQTFVGQGYIDSIENNQWQLDVTQW</sequence>
<reference evidence="2 3" key="1">
    <citation type="submission" date="2023-01" db="EMBL/GenBank/DDBJ databases">
        <title>Analysis of 21 Apiospora genomes using comparative genomics revels a genus with tremendous synthesis potential of carbohydrate active enzymes and secondary metabolites.</title>
        <authorList>
            <person name="Sorensen T."/>
        </authorList>
    </citation>
    <scope>NUCLEOTIDE SEQUENCE [LARGE SCALE GENOMIC DNA]</scope>
    <source>
        <strain evidence="2 3">CBS 33761</strain>
    </source>
</reference>
<evidence type="ECO:0000313" key="3">
    <source>
        <dbReference type="Proteomes" id="UP001444661"/>
    </source>
</evidence>
<proteinExistence type="predicted"/>
<keyword evidence="1" id="KW-1133">Transmembrane helix</keyword>
<gene>
    <name evidence="2" type="ORF">PG993_015002</name>
</gene>
<evidence type="ECO:0000256" key="1">
    <source>
        <dbReference type="SAM" id="Phobius"/>
    </source>
</evidence>
<evidence type="ECO:0000313" key="2">
    <source>
        <dbReference type="EMBL" id="KAK8016813.1"/>
    </source>
</evidence>
<keyword evidence="1" id="KW-0812">Transmembrane</keyword>
<dbReference type="Proteomes" id="UP001444661">
    <property type="component" value="Unassembled WGS sequence"/>
</dbReference>
<dbReference type="EMBL" id="JAQQWK010000014">
    <property type="protein sequence ID" value="KAK8016813.1"/>
    <property type="molecule type" value="Genomic_DNA"/>
</dbReference>
<organism evidence="2 3">
    <name type="scientific">Apiospora rasikravindrae</name>
    <dbReference type="NCBI Taxonomy" id="990691"/>
    <lineage>
        <taxon>Eukaryota</taxon>
        <taxon>Fungi</taxon>
        <taxon>Dikarya</taxon>
        <taxon>Ascomycota</taxon>
        <taxon>Pezizomycotina</taxon>
        <taxon>Sordariomycetes</taxon>
        <taxon>Xylariomycetidae</taxon>
        <taxon>Amphisphaeriales</taxon>
        <taxon>Apiosporaceae</taxon>
        <taxon>Apiospora</taxon>
    </lineage>
</organism>